<name>W4LAE5_9BACT</name>
<comment type="caution">
    <text evidence="1">The sequence shown here is derived from an EMBL/GenBank/DDBJ whole genome shotgun (WGS) entry which is preliminary data.</text>
</comment>
<dbReference type="HOGENOM" id="CLU_2909188_0_0_7"/>
<organism evidence="1 2">
    <name type="scientific">Candidatus Entotheonella gemina</name>
    <dbReference type="NCBI Taxonomy" id="1429439"/>
    <lineage>
        <taxon>Bacteria</taxon>
        <taxon>Pseudomonadati</taxon>
        <taxon>Nitrospinota/Tectimicrobiota group</taxon>
        <taxon>Candidatus Tectimicrobiota</taxon>
        <taxon>Candidatus Entotheonellia</taxon>
        <taxon>Candidatus Entotheonellales</taxon>
        <taxon>Candidatus Entotheonellaceae</taxon>
        <taxon>Candidatus Entotheonella</taxon>
    </lineage>
</organism>
<keyword evidence="2" id="KW-1185">Reference proteome</keyword>
<dbReference type="Proteomes" id="UP000019140">
    <property type="component" value="Unassembled WGS sequence"/>
</dbReference>
<sequence>LIWLVDPETRTVTVHSGPESATVLSEADTLQGENVLAGFTVSVSDLFAELDRQGDDAATNE</sequence>
<dbReference type="Gene3D" id="3.90.1570.10">
    <property type="entry name" value="tt1808, chain A"/>
    <property type="match status" value="1"/>
</dbReference>
<proteinExistence type="predicted"/>
<protein>
    <recommendedName>
        <fullName evidence="3">Restriction endonuclease domain-containing protein</fullName>
    </recommendedName>
</protein>
<dbReference type="SUPFAM" id="SSF52980">
    <property type="entry name" value="Restriction endonuclease-like"/>
    <property type="match status" value="1"/>
</dbReference>
<dbReference type="EMBL" id="AZHX01002390">
    <property type="protein sequence ID" value="ETW94884.1"/>
    <property type="molecule type" value="Genomic_DNA"/>
</dbReference>
<gene>
    <name evidence="1" type="ORF">ETSY2_48980</name>
</gene>
<dbReference type="AlphaFoldDB" id="W4LAE5"/>
<dbReference type="InterPro" id="IPR011335">
    <property type="entry name" value="Restrct_endonuc-II-like"/>
</dbReference>
<accession>W4LAE5</accession>
<evidence type="ECO:0000313" key="1">
    <source>
        <dbReference type="EMBL" id="ETW94884.1"/>
    </source>
</evidence>
<dbReference type="InterPro" id="IPR012296">
    <property type="entry name" value="Nuclease_put_TT1808"/>
</dbReference>
<evidence type="ECO:0008006" key="3">
    <source>
        <dbReference type="Google" id="ProtNLM"/>
    </source>
</evidence>
<feature type="non-terminal residue" evidence="1">
    <location>
        <position position="1"/>
    </location>
</feature>
<reference evidence="1 2" key="1">
    <citation type="journal article" date="2014" name="Nature">
        <title>An environmental bacterial taxon with a large and distinct metabolic repertoire.</title>
        <authorList>
            <person name="Wilson M.C."/>
            <person name="Mori T."/>
            <person name="Ruckert C."/>
            <person name="Uria A.R."/>
            <person name="Helf M.J."/>
            <person name="Takada K."/>
            <person name="Gernert C."/>
            <person name="Steffens U.A."/>
            <person name="Heycke N."/>
            <person name="Schmitt S."/>
            <person name="Rinke C."/>
            <person name="Helfrich E.J."/>
            <person name="Brachmann A.O."/>
            <person name="Gurgui C."/>
            <person name="Wakimoto T."/>
            <person name="Kracht M."/>
            <person name="Crusemann M."/>
            <person name="Hentschel U."/>
            <person name="Abe I."/>
            <person name="Matsunaga S."/>
            <person name="Kalinowski J."/>
            <person name="Takeyama H."/>
            <person name="Piel J."/>
        </authorList>
    </citation>
    <scope>NUCLEOTIDE SEQUENCE [LARGE SCALE GENOMIC DNA]</scope>
    <source>
        <strain evidence="2">TSY2</strain>
    </source>
</reference>
<evidence type="ECO:0000313" key="2">
    <source>
        <dbReference type="Proteomes" id="UP000019140"/>
    </source>
</evidence>